<dbReference type="Proteomes" id="UP001153269">
    <property type="component" value="Unassembled WGS sequence"/>
</dbReference>
<evidence type="ECO:0000313" key="1">
    <source>
        <dbReference type="EMBL" id="CAB1447314.1"/>
    </source>
</evidence>
<protein>
    <submittedName>
        <fullName evidence="1">Uncharacterized protein</fullName>
    </submittedName>
</protein>
<comment type="caution">
    <text evidence="1">The sequence shown here is derived from an EMBL/GenBank/DDBJ whole genome shotgun (WGS) entry which is preliminary data.</text>
</comment>
<proteinExistence type="predicted"/>
<gene>
    <name evidence="1" type="ORF">PLEPLA_LOCUS35008</name>
</gene>
<dbReference type="AlphaFoldDB" id="A0A9N7VCV6"/>
<dbReference type="EMBL" id="CADEAL010003942">
    <property type="protein sequence ID" value="CAB1447314.1"/>
    <property type="molecule type" value="Genomic_DNA"/>
</dbReference>
<reference evidence="1" key="1">
    <citation type="submission" date="2020-03" db="EMBL/GenBank/DDBJ databases">
        <authorList>
            <person name="Weist P."/>
        </authorList>
    </citation>
    <scope>NUCLEOTIDE SEQUENCE</scope>
</reference>
<name>A0A9N7VCV6_PLEPL</name>
<organism evidence="1 2">
    <name type="scientific">Pleuronectes platessa</name>
    <name type="common">European plaice</name>
    <dbReference type="NCBI Taxonomy" id="8262"/>
    <lineage>
        <taxon>Eukaryota</taxon>
        <taxon>Metazoa</taxon>
        <taxon>Chordata</taxon>
        <taxon>Craniata</taxon>
        <taxon>Vertebrata</taxon>
        <taxon>Euteleostomi</taxon>
        <taxon>Actinopterygii</taxon>
        <taxon>Neopterygii</taxon>
        <taxon>Teleostei</taxon>
        <taxon>Neoteleostei</taxon>
        <taxon>Acanthomorphata</taxon>
        <taxon>Carangaria</taxon>
        <taxon>Pleuronectiformes</taxon>
        <taxon>Pleuronectoidei</taxon>
        <taxon>Pleuronectidae</taxon>
        <taxon>Pleuronectes</taxon>
    </lineage>
</organism>
<evidence type="ECO:0000313" key="2">
    <source>
        <dbReference type="Proteomes" id="UP001153269"/>
    </source>
</evidence>
<sequence length="66" mass="7485">MLGQWWPKGASYLLPEELTATVKSVSSAEGDGLIGVPGRERGTERMFLRRTEQSLLRFSRTRVDFL</sequence>
<accession>A0A9N7VCV6</accession>
<keyword evidence="2" id="KW-1185">Reference proteome</keyword>